<dbReference type="OrthoDB" id="6995at2157"/>
<keyword evidence="1" id="KW-0805">Transcription regulation</keyword>
<comment type="pathway">
    <text evidence="4">Amino-acid biosynthesis.</text>
</comment>
<dbReference type="AlphaFoldDB" id="A0A2U9ILE0"/>
<dbReference type="Proteomes" id="UP000248410">
    <property type="component" value="Chromosome"/>
</dbReference>
<dbReference type="RefSeq" id="WP_110379717.1">
    <property type="nucleotide sequence ID" value="NZ_CP029288.2"/>
</dbReference>
<evidence type="ECO:0000256" key="4">
    <source>
        <dbReference type="ARBA" id="ARBA00029440"/>
    </source>
</evidence>
<keyword evidence="3" id="KW-0804">Transcription</keyword>
<dbReference type="Gene3D" id="1.10.10.10">
    <property type="entry name" value="Winged helix-like DNA-binding domain superfamily/Winged helix DNA-binding domain"/>
    <property type="match status" value="1"/>
</dbReference>
<dbReference type="GO" id="GO:0005829">
    <property type="term" value="C:cytosol"/>
    <property type="evidence" value="ECO:0007669"/>
    <property type="project" value="TreeGrafter"/>
</dbReference>
<sequence length="150" mass="17490">MDEFDLRILKILQNDAKYSLDNIAKELKIPKSTVAYRIKKLEKEGIIKGYYAHIDPASLNLDYIVISSVRARYGKNYHIELGNKLAQIPGVWGVYYVLGENDFIVMARYRNREEFMEKYLEKVMNIPEIERTSTQVVVNIIKESPNVVLF</sequence>
<dbReference type="CDD" id="cd00090">
    <property type="entry name" value="HTH_ARSR"/>
    <property type="match status" value="1"/>
</dbReference>
<evidence type="ECO:0000313" key="6">
    <source>
        <dbReference type="EMBL" id="AWR96827.1"/>
    </source>
</evidence>
<dbReference type="Gene3D" id="3.30.70.920">
    <property type="match status" value="1"/>
</dbReference>
<evidence type="ECO:0000259" key="5">
    <source>
        <dbReference type="PROSITE" id="PS50956"/>
    </source>
</evidence>
<dbReference type="EMBL" id="CP029288">
    <property type="protein sequence ID" value="AWR96827.1"/>
    <property type="molecule type" value="Genomic_DNA"/>
</dbReference>
<dbReference type="PANTHER" id="PTHR30154">
    <property type="entry name" value="LEUCINE-RESPONSIVE REGULATORY PROTEIN"/>
    <property type="match status" value="1"/>
</dbReference>
<dbReference type="InterPro" id="IPR036388">
    <property type="entry name" value="WH-like_DNA-bd_sf"/>
</dbReference>
<evidence type="ECO:0000256" key="3">
    <source>
        <dbReference type="ARBA" id="ARBA00023163"/>
    </source>
</evidence>
<accession>A0A2U9ILE0</accession>
<evidence type="ECO:0000256" key="2">
    <source>
        <dbReference type="ARBA" id="ARBA00023125"/>
    </source>
</evidence>
<keyword evidence="2" id="KW-0238">DNA-binding</keyword>
<dbReference type="SUPFAM" id="SSF54909">
    <property type="entry name" value="Dimeric alpha+beta barrel"/>
    <property type="match status" value="1"/>
</dbReference>
<dbReference type="InterPro" id="IPR036390">
    <property type="entry name" value="WH_DNA-bd_sf"/>
</dbReference>
<protein>
    <submittedName>
        <fullName evidence="6">Lrp/AsnC family transcriptional regulator</fullName>
    </submittedName>
</protein>
<gene>
    <name evidence="6" type="ORF">DFR86_04150</name>
</gene>
<dbReference type="KEGG" id="asul:DFR86_04150"/>
<reference evidence="6 7" key="1">
    <citation type="submission" date="2018-05" db="EMBL/GenBank/DDBJ databases">
        <title>Complete Genome Sequences of Extremely Thermoacidophilic, Metal-Mobilizing Type-Strain Members of the Archaeal Family Sulfolobaceae: Acidianus brierleyi DSM-1651T, Acidianus sulfidivorans DSM-18786T, Metallosphaera hakonensis DSM-7519T, and Metallosphaera prunae DSM-10039T.</title>
        <authorList>
            <person name="Counts J.A."/>
            <person name="Kelly R.M."/>
        </authorList>
    </citation>
    <scope>NUCLEOTIDE SEQUENCE [LARGE SCALE GENOMIC DNA]</scope>
    <source>
        <strain evidence="6 7">JP7</strain>
    </source>
</reference>
<dbReference type="PRINTS" id="PR00033">
    <property type="entry name" value="HTHASNC"/>
</dbReference>
<dbReference type="GO" id="GO:0043200">
    <property type="term" value="P:response to amino acid"/>
    <property type="evidence" value="ECO:0007669"/>
    <property type="project" value="TreeGrafter"/>
</dbReference>
<dbReference type="InterPro" id="IPR000485">
    <property type="entry name" value="AsnC-type_HTH_dom"/>
</dbReference>
<dbReference type="InterPro" id="IPR011991">
    <property type="entry name" value="ArsR-like_HTH"/>
</dbReference>
<dbReference type="PROSITE" id="PS50956">
    <property type="entry name" value="HTH_ASNC_2"/>
    <property type="match status" value="1"/>
</dbReference>
<dbReference type="InterPro" id="IPR019887">
    <property type="entry name" value="Tscrpt_reg_AsnC/Lrp_C"/>
</dbReference>
<keyword evidence="7" id="KW-1185">Reference proteome</keyword>
<evidence type="ECO:0000313" key="7">
    <source>
        <dbReference type="Proteomes" id="UP000248410"/>
    </source>
</evidence>
<feature type="domain" description="HTH asnC-type" evidence="5">
    <location>
        <begin position="1"/>
        <end position="62"/>
    </location>
</feature>
<proteinExistence type="predicted"/>
<dbReference type="Pfam" id="PF13412">
    <property type="entry name" value="HTH_24"/>
    <property type="match status" value="1"/>
</dbReference>
<name>A0A2U9ILE0_9CREN</name>
<dbReference type="GeneID" id="36837133"/>
<dbReference type="SUPFAM" id="SSF46785">
    <property type="entry name" value="Winged helix' DNA-binding domain"/>
    <property type="match status" value="1"/>
</dbReference>
<dbReference type="PANTHER" id="PTHR30154:SF34">
    <property type="entry name" value="TRANSCRIPTIONAL REGULATOR AZLB"/>
    <property type="match status" value="1"/>
</dbReference>
<dbReference type="InterPro" id="IPR019888">
    <property type="entry name" value="Tscrpt_reg_AsnC-like"/>
</dbReference>
<organism evidence="6 7">
    <name type="scientific">Acidianus sulfidivorans JP7</name>
    <dbReference type="NCBI Taxonomy" id="619593"/>
    <lineage>
        <taxon>Archaea</taxon>
        <taxon>Thermoproteota</taxon>
        <taxon>Thermoprotei</taxon>
        <taxon>Sulfolobales</taxon>
        <taxon>Sulfolobaceae</taxon>
        <taxon>Acidianus</taxon>
    </lineage>
</organism>
<dbReference type="InterPro" id="IPR011008">
    <property type="entry name" value="Dimeric_a/b-barrel"/>
</dbReference>
<evidence type="ECO:0000256" key="1">
    <source>
        <dbReference type="ARBA" id="ARBA00023015"/>
    </source>
</evidence>
<dbReference type="GO" id="GO:0043565">
    <property type="term" value="F:sequence-specific DNA binding"/>
    <property type="evidence" value="ECO:0007669"/>
    <property type="project" value="InterPro"/>
</dbReference>
<dbReference type="SMART" id="SM00344">
    <property type="entry name" value="HTH_ASNC"/>
    <property type="match status" value="1"/>
</dbReference>
<dbReference type="Pfam" id="PF01037">
    <property type="entry name" value="AsnC_trans_reg"/>
    <property type="match status" value="1"/>
</dbReference>